<dbReference type="Gene3D" id="3.30.60.20">
    <property type="match status" value="1"/>
</dbReference>
<dbReference type="InterPro" id="IPR027080">
    <property type="entry name" value="Unc-13"/>
</dbReference>
<evidence type="ECO:0000259" key="19">
    <source>
        <dbReference type="PROSITE" id="PS51259"/>
    </source>
</evidence>
<evidence type="ECO:0000313" key="20">
    <source>
        <dbReference type="Proteomes" id="UP000186698"/>
    </source>
</evidence>
<dbReference type="InterPro" id="IPR010439">
    <property type="entry name" value="MUN_dom"/>
</dbReference>
<evidence type="ECO:0000256" key="13">
    <source>
        <dbReference type="ARBA" id="ARBA00023136"/>
    </source>
</evidence>
<keyword evidence="7" id="KW-0677">Repeat</keyword>
<proteinExistence type="predicted"/>
<dbReference type="GO" id="GO:0016081">
    <property type="term" value="P:synaptic vesicle docking"/>
    <property type="evidence" value="ECO:0007669"/>
    <property type="project" value="TreeGrafter"/>
</dbReference>
<dbReference type="InterPro" id="IPR014772">
    <property type="entry name" value="Munc13_dom-2"/>
</dbReference>
<evidence type="ECO:0000256" key="12">
    <source>
        <dbReference type="ARBA" id="ARBA00023054"/>
    </source>
</evidence>
<dbReference type="GO" id="GO:0017075">
    <property type="term" value="F:syntaxin-1 binding"/>
    <property type="evidence" value="ECO:0007669"/>
    <property type="project" value="TreeGrafter"/>
</dbReference>
<dbReference type="Gene3D" id="1.20.58.1100">
    <property type="match status" value="1"/>
</dbReference>
<evidence type="ECO:0000256" key="3">
    <source>
        <dbReference type="ARBA" id="ARBA00022483"/>
    </source>
</evidence>
<sequence length="1694" mass="192496">MSLLCVGVKKAKFDGAQEKFNAYVTLKVQNVKSTTIAVRGDQPCWEQDFMFEISRLDLGLTVEVWNKGLIWDTMVGTVWIPLRTIRQSNEEGPGEWLTLDSQVIMADNEICGTKDPTFHCILLDTRFELPLDIPEEEARYWAKKLEQLNAMRDQDDYVLQEEIPENPLPVRSQCCNWNYFGWGEQHNEDPDSAVDDRDSDYRSETSNSIPPPYYSTSQPNASVHQYPVRQQHSSHGSYTDSVHSYELDFSDHRPIRRYDSADSATNGRSDVESVSGSSRLTSRQHSLESRQSLDLSDSPTGSSRYASSGEISRGSSQLSDDFDPDDDSLQGSEIEEERDRDSYHSCHSSVSCRKESPTWEGEEEPEVYSEDEEEYPDSRGQLSDQELYDDEQLEEEEKRGRLAYGQEESIYQSLEVEEKEPLDTPLKKDRTPEAVPEEVVEPTVPTVQPPQATESYREEEPGMSRAKANWLRAFNKVCLQLQEARGEGSGESKSLWDGPAGGLIIIDSMPDIRKRKPIPLVSDLAMSLVQSRKAGITSALASSTLNNEELKNHVFKKTLQALIYPISSTTPHNFEVWTATTPTYCYECEGLLWGIARQGMRCTECGVKCHEKCQDLLNADCLQRAAEKSSKHGAEDRTQNIIMVLKDRMKIRERNKPEIFELIQEVFGVLKATHAQQIKAVKQSVLDGTSKWSAKISITVVCAQGLQAKDKTGSSDPYVTVQVGKTKKRTKTIYGNLNPVWEENFHFECHNSSDRIKVRVWDEDDDIKSRVKQRFKRESDDFLGQTIIEVRTLSGEMDVWYNLDKRTDKSAVSGAIRLHISVEIKGEEKVAPYHVQYTCLHENLFHYLTDVQNNGVVKIPDAKGDDAWKVYFDETAQEIVDEFAMRYGVESIYQAMTHFACLSSKYMCPGVPAVMSTLLANINAYYAHTTASTNNVSASDRFSASNFGKERFVKLLDQLHNSLRIDLSMYRNNFPASSPERLQDLKSTVDLLTSITFFRMKVQELQSPPRASQVVKDCVKACLNSTYEYIFNNCHELYSREYQSDPAKKGEVPPEEQGPSIKNLDFWSKLITLIVSIIEEDKNSYTPCLNQFPQELNVGKISAEVMWSLFAQDMKYAMEEHDKHRLCKSADYMNLHFKVKWLYNEYVTELPYFKSKVPEYPAWFEPFVIQWLDENEEVSRDFLHGALERDKKDGFQQTSEHALFSCSVVDVFSQLNQSFEIIKKLECPDPQIVGHYMRRFAKTIGNILLQYAEIISKDFASHCSKEKKEEKVPCILMNNIQQLRVQLEKMFEAMGGKDLDAETSEILKELQVKLNNVLDELSRVFTTSFQQQIEECVKQMGDILSQVKGTGNVPASNCSSVAQDADNVLQPILDPLDSNLTLFAKICEKTVLKRVLKELWKLVVNTMEKTIVLPPLTDQTGTHLIINAAKELGQLSKLKDHMVREEAKSLTPKQCAVVELALDTIKQYFHAGGVGLKKTFLEKSPDLQSLRYALSLYTQATDTLIKTFVQTQSAQGSGVDDSVGEVSIHVELFTHPGTGEHKISVKVVAANDLKWQTSGIFRPFIEVNMIGPNLNDKKRKFTTKSKNNSWAPKYNESFQFTLGNETGPESYELQVCVKDYCFAREDRTVGMAVMQLKDLAQRGSCACWLPLGRRIHMDETGLTILRILSQRNNDEVAKEFVKLKSDTRSPEEGS</sequence>
<dbReference type="GO" id="GO:0005543">
    <property type="term" value="F:phospholipid binding"/>
    <property type="evidence" value="ECO:0007669"/>
    <property type="project" value="InterPro"/>
</dbReference>
<dbReference type="GO" id="GO:0043195">
    <property type="term" value="C:terminal bouton"/>
    <property type="evidence" value="ECO:0007669"/>
    <property type="project" value="TreeGrafter"/>
</dbReference>
<dbReference type="RefSeq" id="XP_041435823.1">
    <property type="nucleotide sequence ID" value="XM_041579889.1"/>
</dbReference>
<keyword evidence="3" id="KW-0268">Exocytosis</keyword>
<dbReference type="GeneID" id="108706831"/>
<dbReference type="GO" id="GO:0061789">
    <property type="term" value="P:dense core granule priming"/>
    <property type="evidence" value="ECO:0007669"/>
    <property type="project" value="TreeGrafter"/>
</dbReference>
<evidence type="ECO:0000259" key="17">
    <source>
        <dbReference type="PROSITE" id="PS50081"/>
    </source>
</evidence>
<dbReference type="SUPFAM" id="SSF49562">
    <property type="entry name" value="C2 domain (Calcium/lipid-binding domain, CaLB)"/>
    <property type="match status" value="3"/>
</dbReference>
<keyword evidence="13" id="KW-0472">Membrane</keyword>
<name>A0A8J1M296_XENLA</name>
<accession>A0A8J1M296</accession>
<feature type="compositionally biased region" description="Low complexity" evidence="15">
    <location>
        <begin position="441"/>
        <end position="454"/>
    </location>
</feature>
<dbReference type="Pfam" id="PF00168">
    <property type="entry name" value="C2"/>
    <property type="match status" value="3"/>
</dbReference>
<reference evidence="21" key="1">
    <citation type="submission" date="2025-08" db="UniProtKB">
        <authorList>
            <consortium name="RefSeq"/>
        </authorList>
    </citation>
    <scope>IDENTIFICATION</scope>
    <source>
        <strain evidence="21">J_2021</strain>
        <tissue evidence="21">Erythrocytes</tissue>
    </source>
</reference>
<dbReference type="PROSITE" id="PS50004">
    <property type="entry name" value="C2"/>
    <property type="match status" value="3"/>
</dbReference>
<protein>
    <submittedName>
        <fullName evidence="21">Protein unc-13 homolog A isoform X9</fullName>
    </submittedName>
</protein>
<evidence type="ECO:0000256" key="8">
    <source>
        <dbReference type="ARBA" id="ARBA00022771"/>
    </source>
</evidence>
<dbReference type="PROSITE" id="PS51259">
    <property type="entry name" value="MHD2"/>
    <property type="match status" value="1"/>
</dbReference>
<feature type="domain" description="Phorbol-ester/DAG-type" evidence="17">
    <location>
        <begin position="571"/>
        <end position="621"/>
    </location>
</feature>
<dbReference type="PANTHER" id="PTHR10480">
    <property type="entry name" value="PROTEIN UNC-13 HOMOLOG"/>
    <property type="match status" value="1"/>
</dbReference>
<dbReference type="FunFam" id="1.20.58.1100:FF:000001">
    <property type="entry name" value="Protein unc-13 homolog B"/>
    <property type="match status" value="1"/>
</dbReference>
<dbReference type="PROSITE" id="PS51258">
    <property type="entry name" value="MHD1"/>
    <property type="match status" value="1"/>
</dbReference>
<evidence type="ECO:0000256" key="14">
    <source>
        <dbReference type="ARBA" id="ARBA00034103"/>
    </source>
</evidence>
<dbReference type="GO" id="GO:0035249">
    <property type="term" value="P:synaptic transmission, glutamatergic"/>
    <property type="evidence" value="ECO:0007669"/>
    <property type="project" value="TreeGrafter"/>
</dbReference>
<dbReference type="CDD" id="cd20859">
    <property type="entry name" value="C1_Munc13-2-like"/>
    <property type="match status" value="1"/>
</dbReference>
<keyword evidence="20" id="KW-1185">Reference proteome</keyword>
<dbReference type="CDD" id="cd08394">
    <property type="entry name" value="C2A_Munc13"/>
    <property type="match status" value="1"/>
</dbReference>
<dbReference type="FunFam" id="3.30.60.20:FF:000001">
    <property type="entry name" value="Protein unc-13 homolog B"/>
    <property type="match status" value="1"/>
</dbReference>
<dbReference type="InterPro" id="IPR046349">
    <property type="entry name" value="C1-like_sf"/>
</dbReference>
<feature type="compositionally biased region" description="Basic and acidic residues" evidence="15">
    <location>
        <begin position="186"/>
        <end position="203"/>
    </location>
</feature>
<dbReference type="SMART" id="SM00239">
    <property type="entry name" value="C2"/>
    <property type="match status" value="3"/>
</dbReference>
<dbReference type="InterPro" id="IPR000008">
    <property type="entry name" value="C2_dom"/>
</dbReference>
<keyword evidence="6" id="KW-0479">Metal-binding</keyword>
<dbReference type="GO" id="GO:0042734">
    <property type="term" value="C:presynaptic membrane"/>
    <property type="evidence" value="ECO:0007669"/>
    <property type="project" value="TreeGrafter"/>
</dbReference>
<keyword evidence="11" id="KW-0770">Synapse</keyword>
<dbReference type="PROSITE" id="PS50081">
    <property type="entry name" value="ZF_DAG_PE_2"/>
    <property type="match status" value="1"/>
</dbReference>
<evidence type="ECO:0000256" key="6">
    <source>
        <dbReference type="ARBA" id="ARBA00022723"/>
    </source>
</evidence>
<dbReference type="PROSITE" id="PS00479">
    <property type="entry name" value="ZF_DAG_PE_1"/>
    <property type="match status" value="1"/>
</dbReference>
<evidence type="ECO:0000259" key="18">
    <source>
        <dbReference type="PROSITE" id="PS51258"/>
    </source>
</evidence>
<keyword evidence="9" id="KW-0862">Zinc</keyword>
<dbReference type="Pfam" id="PF00130">
    <property type="entry name" value="C1_1"/>
    <property type="match status" value="1"/>
</dbReference>
<dbReference type="FunFam" id="1.10.357.50:FF:000001">
    <property type="entry name" value="Protein unc-13 homolog B"/>
    <property type="match status" value="1"/>
</dbReference>
<dbReference type="Gene3D" id="2.60.40.150">
    <property type="entry name" value="C2 domain"/>
    <property type="match status" value="3"/>
</dbReference>
<evidence type="ECO:0000256" key="2">
    <source>
        <dbReference type="ARBA" id="ARBA00004496"/>
    </source>
</evidence>
<feature type="domain" description="C2" evidence="16">
    <location>
        <begin position="1"/>
        <end position="97"/>
    </location>
</feature>
<dbReference type="GO" id="GO:0019992">
    <property type="term" value="F:diacylglycerol binding"/>
    <property type="evidence" value="ECO:0007669"/>
    <property type="project" value="InterPro"/>
</dbReference>
<feature type="region of interest" description="Disordered" evidence="15">
    <location>
        <begin position="258"/>
        <end position="462"/>
    </location>
</feature>
<dbReference type="CTD" id="108706831"/>
<evidence type="ECO:0000256" key="10">
    <source>
        <dbReference type="ARBA" id="ARBA00022837"/>
    </source>
</evidence>
<dbReference type="SMART" id="SM01145">
    <property type="entry name" value="DUF1041"/>
    <property type="match status" value="1"/>
</dbReference>
<feature type="compositionally biased region" description="Acidic residues" evidence="15">
    <location>
        <begin position="386"/>
        <end position="395"/>
    </location>
</feature>
<keyword evidence="12" id="KW-0175">Coiled coil</keyword>
<evidence type="ECO:0000256" key="5">
    <source>
        <dbReference type="ARBA" id="ARBA00022553"/>
    </source>
</evidence>
<evidence type="ECO:0000256" key="7">
    <source>
        <dbReference type="ARBA" id="ARBA00022737"/>
    </source>
</evidence>
<dbReference type="FunFam" id="2.60.40.150:FF:000014">
    <property type="entry name" value="protein unc-13 homolog B"/>
    <property type="match status" value="1"/>
</dbReference>
<organism evidence="20 21">
    <name type="scientific">Xenopus laevis</name>
    <name type="common">African clawed frog</name>
    <dbReference type="NCBI Taxonomy" id="8355"/>
    <lineage>
        <taxon>Eukaryota</taxon>
        <taxon>Metazoa</taxon>
        <taxon>Chordata</taxon>
        <taxon>Craniata</taxon>
        <taxon>Vertebrata</taxon>
        <taxon>Euteleostomi</taxon>
        <taxon>Amphibia</taxon>
        <taxon>Batrachia</taxon>
        <taxon>Anura</taxon>
        <taxon>Pipoidea</taxon>
        <taxon>Pipidae</taxon>
        <taxon>Xenopodinae</taxon>
        <taxon>Xenopus</taxon>
        <taxon>Xenopus</taxon>
    </lineage>
</organism>
<dbReference type="FunFam" id="2.60.40.150:FF:000031">
    <property type="entry name" value="Protein unc-13 homolog B"/>
    <property type="match status" value="1"/>
</dbReference>
<feature type="domain" description="C2" evidence="16">
    <location>
        <begin position="677"/>
        <end position="801"/>
    </location>
</feature>
<evidence type="ECO:0000313" key="21">
    <source>
        <dbReference type="RefSeq" id="XP_041435823.1"/>
    </source>
</evidence>
<keyword evidence="10" id="KW-0106">Calcium</keyword>
<feature type="domain" description="C2" evidence="16">
    <location>
        <begin position="1522"/>
        <end position="1649"/>
    </location>
</feature>
<dbReference type="GO" id="GO:0005516">
    <property type="term" value="F:calmodulin binding"/>
    <property type="evidence" value="ECO:0007669"/>
    <property type="project" value="TreeGrafter"/>
</dbReference>
<dbReference type="Gene3D" id="1.10.357.50">
    <property type="match status" value="1"/>
</dbReference>
<gene>
    <name evidence="21" type="primary">LOC108706831</name>
</gene>
<dbReference type="GO" id="GO:0008270">
    <property type="term" value="F:zinc ion binding"/>
    <property type="evidence" value="ECO:0007669"/>
    <property type="project" value="UniProtKB-KW"/>
</dbReference>
<dbReference type="Proteomes" id="UP000186698">
    <property type="component" value="Chromosome 1S"/>
</dbReference>
<feature type="domain" description="MHD2" evidence="19">
    <location>
        <begin position="1366"/>
        <end position="1508"/>
    </location>
</feature>
<evidence type="ECO:0000256" key="1">
    <source>
        <dbReference type="ARBA" id="ARBA00004170"/>
    </source>
</evidence>
<dbReference type="GO" id="GO:0016082">
    <property type="term" value="P:synaptic vesicle priming"/>
    <property type="evidence" value="ECO:0007669"/>
    <property type="project" value="TreeGrafter"/>
</dbReference>
<evidence type="ECO:0000259" key="16">
    <source>
        <dbReference type="PROSITE" id="PS50004"/>
    </source>
</evidence>
<evidence type="ECO:0000256" key="15">
    <source>
        <dbReference type="SAM" id="MobiDB-lite"/>
    </source>
</evidence>
<dbReference type="SUPFAM" id="SSF57889">
    <property type="entry name" value="Cysteine-rich domain"/>
    <property type="match status" value="1"/>
</dbReference>
<comment type="subcellular location">
    <subcellularLocation>
        <location evidence="2">Cytoplasm</location>
    </subcellularLocation>
    <subcellularLocation>
        <location evidence="1">Membrane</location>
        <topology evidence="1">Peripheral membrane protein</topology>
    </subcellularLocation>
    <subcellularLocation>
        <location evidence="14">Synapse</location>
    </subcellularLocation>
</comment>
<feature type="domain" description="MHD1" evidence="18">
    <location>
        <begin position="1112"/>
        <end position="1255"/>
    </location>
</feature>
<feature type="compositionally biased region" description="Acidic residues" evidence="15">
    <location>
        <begin position="360"/>
        <end position="375"/>
    </location>
</feature>
<dbReference type="GO" id="GO:0005509">
    <property type="term" value="F:calcium ion binding"/>
    <property type="evidence" value="ECO:0007669"/>
    <property type="project" value="InterPro"/>
</dbReference>
<dbReference type="CDD" id="cd04027">
    <property type="entry name" value="C2B_Munc13"/>
    <property type="match status" value="1"/>
</dbReference>
<dbReference type="FunFam" id="2.60.40.150:FF:000002">
    <property type="entry name" value="Protein unc-13 homolog B"/>
    <property type="match status" value="1"/>
</dbReference>
<dbReference type="GO" id="GO:0031594">
    <property type="term" value="C:neuromuscular junction"/>
    <property type="evidence" value="ECO:0007669"/>
    <property type="project" value="TreeGrafter"/>
</dbReference>
<dbReference type="InterPro" id="IPR014770">
    <property type="entry name" value="Munc13_1"/>
</dbReference>
<evidence type="ECO:0000256" key="11">
    <source>
        <dbReference type="ARBA" id="ARBA00023018"/>
    </source>
</evidence>
<keyword evidence="8" id="KW-0863">Zinc-finger</keyword>
<feature type="region of interest" description="Disordered" evidence="15">
    <location>
        <begin position="186"/>
        <end position="241"/>
    </location>
</feature>
<dbReference type="Pfam" id="PF06292">
    <property type="entry name" value="MUN"/>
    <property type="match status" value="1"/>
</dbReference>
<dbReference type="SMART" id="SM00109">
    <property type="entry name" value="C1"/>
    <property type="match status" value="1"/>
</dbReference>
<dbReference type="GO" id="GO:0099525">
    <property type="term" value="P:presynaptic dense core vesicle exocytosis"/>
    <property type="evidence" value="ECO:0007669"/>
    <property type="project" value="TreeGrafter"/>
</dbReference>
<evidence type="ECO:0000256" key="4">
    <source>
        <dbReference type="ARBA" id="ARBA00022490"/>
    </source>
</evidence>
<feature type="compositionally biased region" description="Polar residues" evidence="15">
    <location>
        <begin position="262"/>
        <end position="314"/>
    </location>
</feature>
<keyword evidence="4" id="KW-0963">Cytoplasm</keyword>
<dbReference type="InterPro" id="IPR035892">
    <property type="entry name" value="C2_domain_sf"/>
</dbReference>
<dbReference type="GO" id="GO:0098831">
    <property type="term" value="C:presynaptic active zone cytoplasmic component"/>
    <property type="evidence" value="ECO:0007669"/>
    <property type="project" value="TreeGrafter"/>
</dbReference>
<dbReference type="InterPro" id="IPR037302">
    <property type="entry name" value="Unc-13_C2B"/>
</dbReference>
<feature type="compositionally biased region" description="Polar residues" evidence="15">
    <location>
        <begin position="204"/>
        <end position="241"/>
    </location>
</feature>
<feature type="compositionally biased region" description="Acidic residues" evidence="15">
    <location>
        <begin position="320"/>
        <end position="336"/>
    </location>
</feature>
<evidence type="ECO:0000256" key="9">
    <source>
        <dbReference type="ARBA" id="ARBA00022833"/>
    </source>
</evidence>
<keyword evidence="5" id="KW-0597">Phosphoprotein</keyword>
<dbReference type="PANTHER" id="PTHR10480:SF1">
    <property type="entry name" value="PROTEIN UNC-13 HOMOLOG A"/>
    <property type="match status" value="1"/>
</dbReference>
<dbReference type="InterPro" id="IPR002219">
    <property type="entry name" value="PKC_DAG/PE"/>
</dbReference>
<dbReference type="CDD" id="cd08395">
    <property type="entry name" value="C2C_Munc13"/>
    <property type="match status" value="1"/>
</dbReference>
<dbReference type="GO" id="GO:0030672">
    <property type="term" value="C:synaptic vesicle membrane"/>
    <property type="evidence" value="ECO:0007669"/>
    <property type="project" value="TreeGrafter"/>
</dbReference>
<feature type="compositionally biased region" description="Basic and acidic residues" evidence="15">
    <location>
        <begin position="419"/>
        <end position="432"/>
    </location>
</feature>
<dbReference type="PRINTS" id="PR00360">
    <property type="entry name" value="C2DOMAIN"/>
</dbReference>